<proteinExistence type="predicted"/>
<organism evidence="2 3">
    <name type="scientific">Candidatus Regiella insecticola 5.15</name>
    <dbReference type="NCBI Taxonomy" id="1005043"/>
    <lineage>
        <taxon>Bacteria</taxon>
        <taxon>Pseudomonadati</taxon>
        <taxon>Pseudomonadota</taxon>
        <taxon>Gammaproteobacteria</taxon>
        <taxon>Enterobacterales</taxon>
        <taxon>Enterobacteriaceae</taxon>
        <taxon>aphid secondary symbionts</taxon>
        <taxon>Candidatus Regiella</taxon>
    </lineage>
</organism>
<sequence>MKKKCALFASALWMLSSLWAVNLDAAEDEKGISKYTVALEINVPGPNFYIIPLDGRQDVRQIRYDPIRKKFLPLRIPYRFFNNSEGFSIGAKLNTKAELIQKKGGGKIELAVKISTNDITMNKATIIPATRAMKQSKVEDIIISVIEPKPFPPPGTYEGTVSLIFESTIDP</sequence>
<dbReference type="Proteomes" id="UP000004116">
    <property type="component" value="Unassembled WGS sequence"/>
</dbReference>
<protein>
    <submittedName>
        <fullName evidence="2">CS1 type fimbrial major subunit protein</fullName>
    </submittedName>
</protein>
<keyword evidence="1" id="KW-0732">Signal</keyword>
<comment type="caution">
    <text evidence="2">The sequence shown here is derived from an EMBL/GenBank/DDBJ whole genome shotgun (WGS) entry which is preliminary data.</text>
</comment>
<accession>G2H2H3</accession>
<feature type="chain" id="PRO_5003429944" evidence="1">
    <location>
        <begin position="21"/>
        <end position="171"/>
    </location>
</feature>
<reference evidence="2 3" key="1">
    <citation type="journal article" date="2012" name="Genome Res.">
        <title>Genomic basis of endosymbiont-conferred protection against an insect parasitoid.</title>
        <authorList>
            <person name="Hansen A.K."/>
            <person name="Vorburger C."/>
            <person name="Moran N.A."/>
        </authorList>
    </citation>
    <scope>NUCLEOTIDE SEQUENCE [LARGE SCALE GENOMIC DNA]</scope>
    <source>
        <strain evidence="3">R5.15</strain>
    </source>
</reference>
<keyword evidence="3" id="KW-1185">Reference proteome</keyword>
<name>G2H2H3_9ENTR</name>
<feature type="signal peptide" evidence="1">
    <location>
        <begin position="1"/>
        <end position="20"/>
    </location>
</feature>
<dbReference type="OrthoDB" id="6631372at2"/>
<gene>
    <name evidence="2" type="ORF">Rin_00022740</name>
</gene>
<evidence type="ECO:0000313" key="2">
    <source>
        <dbReference type="EMBL" id="EGY27812.1"/>
    </source>
</evidence>
<dbReference type="RefSeq" id="WP_006707895.1">
    <property type="nucleotide sequence ID" value="NZ_AGCA01000539.1"/>
</dbReference>
<dbReference type="EMBL" id="AGCA01000539">
    <property type="protein sequence ID" value="EGY27812.1"/>
    <property type="molecule type" value="Genomic_DNA"/>
</dbReference>
<dbReference type="AlphaFoldDB" id="G2H2H3"/>
<dbReference type="Gene3D" id="2.60.40.2040">
    <property type="entry name" value="CFA/I fimbrial subunit E, pilin domain"/>
    <property type="match status" value="1"/>
</dbReference>
<evidence type="ECO:0000313" key="3">
    <source>
        <dbReference type="Proteomes" id="UP000004116"/>
    </source>
</evidence>
<evidence type="ECO:0000256" key="1">
    <source>
        <dbReference type="SAM" id="SignalP"/>
    </source>
</evidence>